<evidence type="ECO:0000256" key="3">
    <source>
        <dbReference type="PROSITE-ProRule" id="PRU00169"/>
    </source>
</evidence>
<protein>
    <submittedName>
        <fullName evidence="7">Two component transcriptional regulator, LuxR family</fullName>
    </submittedName>
</protein>
<proteinExistence type="predicted"/>
<dbReference type="InterPro" id="IPR001789">
    <property type="entry name" value="Sig_transdc_resp-reg_receiver"/>
</dbReference>
<evidence type="ECO:0000259" key="6">
    <source>
        <dbReference type="PROSITE" id="PS50110"/>
    </source>
</evidence>
<gene>
    <name evidence="7" type="ORF">SAMN05216189_1003211</name>
    <name evidence="8" type="ORF">SAMN06295949_1226</name>
</gene>
<sequence>MQYRLSDRACHRRSENIMKIKIIIADDHPAVLLGVTHELAAIPTLEIVGKAKNSTEVIELLSTLSCDILITDYVMPGGSAGDGIAMLSFLRRRYPDLKIIVFTTINNSAIITEILKLGVGSVLNKVDDVGHLISAVHAVYAGATYISPQLKAAAQQLSHNNGSRSSSHKLTRRESEVIRLYVSGLSINNIANQLKRTKQTVSSQKSSAMRKLGITRDADLFRFAYETGIVDSCQPAESSIPEAPNIQQGKTYATS</sequence>
<feature type="domain" description="HTH luxR-type" evidence="5">
    <location>
        <begin position="163"/>
        <end position="228"/>
    </location>
</feature>
<feature type="compositionally biased region" description="Polar residues" evidence="4">
    <location>
        <begin position="245"/>
        <end position="255"/>
    </location>
</feature>
<dbReference type="InterPro" id="IPR016032">
    <property type="entry name" value="Sig_transdc_resp-reg_C-effctor"/>
</dbReference>
<evidence type="ECO:0000256" key="2">
    <source>
        <dbReference type="ARBA" id="ARBA00023125"/>
    </source>
</evidence>
<dbReference type="InterPro" id="IPR011006">
    <property type="entry name" value="CheY-like_superfamily"/>
</dbReference>
<dbReference type="InterPro" id="IPR036388">
    <property type="entry name" value="WH-like_DNA-bd_sf"/>
</dbReference>
<dbReference type="Proteomes" id="UP000199693">
    <property type="component" value="Unassembled WGS sequence"/>
</dbReference>
<dbReference type="GO" id="GO:0006355">
    <property type="term" value="P:regulation of DNA-templated transcription"/>
    <property type="evidence" value="ECO:0007669"/>
    <property type="project" value="InterPro"/>
</dbReference>
<dbReference type="Gene3D" id="1.10.10.10">
    <property type="entry name" value="Winged helix-like DNA-binding domain superfamily/Winged helix DNA-binding domain"/>
    <property type="match status" value="1"/>
</dbReference>
<dbReference type="EMBL" id="FNEC01000003">
    <property type="protein sequence ID" value="SDI27101.1"/>
    <property type="molecule type" value="Genomic_DNA"/>
</dbReference>
<dbReference type="CDD" id="cd06170">
    <property type="entry name" value="LuxR_C_like"/>
    <property type="match status" value="1"/>
</dbReference>
<dbReference type="PROSITE" id="PS50110">
    <property type="entry name" value="RESPONSE_REGULATORY"/>
    <property type="match status" value="1"/>
</dbReference>
<dbReference type="GO" id="GO:0003677">
    <property type="term" value="F:DNA binding"/>
    <property type="evidence" value="ECO:0007669"/>
    <property type="project" value="UniProtKB-KW"/>
</dbReference>
<evidence type="ECO:0000259" key="5">
    <source>
        <dbReference type="PROSITE" id="PS50043"/>
    </source>
</evidence>
<dbReference type="InterPro" id="IPR000792">
    <property type="entry name" value="Tscrpt_reg_LuxR_C"/>
</dbReference>
<dbReference type="InterPro" id="IPR058245">
    <property type="entry name" value="NreC/VraR/RcsB-like_REC"/>
</dbReference>
<dbReference type="Proteomes" id="UP000198309">
    <property type="component" value="Unassembled WGS sequence"/>
</dbReference>
<dbReference type="GO" id="GO:0000160">
    <property type="term" value="P:phosphorelay signal transduction system"/>
    <property type="evidence" value="ECO:0007669"/>
    <property type="project" value="InterPro"/>
</dbReference>
<dbReference type="Gene3D" id="3.40.50.2300">
    <property type="match status" value="1"/>
</dbReference>
<keyword evidence="9" id="KW-1185">Reference proteome</keyword>
<evidence type="ECO:0000256" key="4">
    <source>
        <dbReference type="SAM" id="MobiDB-lite"/>
    </source>
</evidence>
<keyword evidence="2" id="KW-0238">DNA-binding</keyword>
<name>A0A239LTH1_9PSED</name>
<dbReference type="PRINTS" id="PR00038">
    <property type="entry name" value="HTHLUXR"/>
</dbReference>
<evidence type="ECO:0000313" key="7">
    <source>
        <dbReference type="EMBL" id="SDI27101.1"/>
    </source>
</evidence>
<accession>A0A239LTH1</accession>
<evidence type="ECO:0000313" key="8">
    <source>
        <dbReference type="EMBL" id="SNT33836.1"/>
    </source>
</evidence>
<dbReference type="PANTHER" id="PTHR43214:SF17">
    <property type="entry name" value="TRANSCRIPTIONAL REGULATORY PROTEIN RCSB"/>
    <property type="match status" value="1"/>
</dbReference>
<dbReference type="SUPFAM" id="SSF52172">
    <property type="entry name" value="CheY-like"/>
    <property type="match status" value="1"/>
</dbReference>
<dbReference type="AlphaFoldDB" id="A0A239LTH1"/>
<evidence type="ECO:0000313" key="9">
    <source>
        <dbReference type="Proteomes" id="UP000198309"/>
    </source>
</evidence>
<dbReference type="SMART" id="SM00448">
    <property type="entry name" value="REC"/>
    <property type="match status" value="1"/>
</dbReference>
<dbReference type="CDD" id="cd17535">
    <property type="entry name" value="REC_NarL-like"/>
    <property type="match status" value="1"/>
</dbReference>
<dbReference type="SUPFAM" id="SSF46894">
    <property type="entry name" value="C-terminal effector domain of the bipartite response regulators"/>
    <property type="match status" value="1"/>
</dbReference>
<dbReference type="EMBL" id="FZPC01000022">
    <property type="protein sequence ID" value="SNT33836.1"/>
    <property type="molecule type" value="Genomic_DNA"/>
</dbReference>
<dbReference type="Pfam" id="PF00196">
    <property type="entry name" value="GerE"/>
    <property type="match status" value="1"/>
</dbReference>
<dbReference type="InterPro" id="IPR039420">
    <property type="entry name" value="WalR-like"/>
</dbReference>
<keyword evidence="1 3" id="KW-0597">Phosphoprotein</keyword>
<feature type="modified residue" description="4-aspartylphosphate" evidence="3">
    <location>
        <position position="72"/>
    </location>
</feature>
<organism evidence="7 10">
    <name type="scientific">Pseudomonas delhiensis</name>
    <dbReference type="NCBI Taxonomy" id="366289"/>
    <lineage>
        <taxon>Bacteria</taxon>
        <taxon>Pseudomonadati</taxon>
        <taxon>Pseudomonadota</taxon>
        <taxon>Gammaproteobacteria</taxon>
        <taxon>Pseudomonadales</taxon>
        <taxon>Pseudomonadaceae</taxon>
        <taxon>Pseudomonas</taxon>
    </lineage>
</organism>
<reference evidence="7 10" key="1">
    <citation type="submission" date="2016-10" db="EMBL/GenBank/DDBJ databases">
        <authorList>
            <person name="de Groot N.N."/>
        </authorList>
    </citation>
    <scope>NUCLEOTIDE SEQUENCE [LARGE SCALE GENOMIC DNA]</scope>
    <source>
        <strain evidence="7 10">CCM 7361</strain>
    </source>
</reference>
<reference evidence="8 9" key="2">
    <citation type="submission" date="2017-06" db="EMBL/GenBank/DDBJ databases">
        <authorList>
            <person name="Varghese N."/>
            <person name="Submissions S."/>
        </authorList>
    </citation>
    <scope>NUCLEOTIDE SEQUENCE [LARGE SCALE GENOMIC DNA]</scope>
    <source>
        <strain evidence="8 9">RLD-1</strain>
    </source>
</reference>
<feature type="domain" description="Response regulatory" evidence="6">
    <location>
        <begin position="21"/>
        <end position="140"/>
    </location>
</feature>
<evidence type="ECO:0000256" key="1">
    <source>
        <dbReference type="ARBA" id="ARBA00022553"/>
    </source>
</evidence>
<dbReference type="SMART" id="SM00421">
    <property type="entry name" value="HTH_LUXR"/>
    <property type="match status" value="1"/>
</dbReference>
<evidence type="ECO:0000313" key="10">
    <source>
        <dbReference type="Proteomes" id="UP000199693"/>
    </source>
</evidence>
<dbReference type="PROSITE" id="PS50043">
    <property type="entry name" value="HTH_LUXR_2"/>
    <property type="match status" value="1"/>
</dbReference>
<feature type="region of interest" description="Disordered" evidence="4">
    <location>
        <begin position="235"/>
        <end position="255"/>
    </location>
</feature>
<dbReference type="PANTHER" id="PTHR43214">
    <property type="entry name" value="TWO-COMPONENT RESPONSE REGULATOR"/>
    <property type="match status" value="1"/>
</dbReference>
<dbReference type="Pfam" id="PF00072">
    <property type="entry name" value="Response_reg"/>
    <property type="match status" value="1"/>
</dbReference>